<dbReference type="PANTHER" id="PTHR43652:SF2">
    <property type="entry name" value="BASIC AMINO ACID ANTIPORTER YFCC-RELATED"/>
    <property type="match status" value="1"/>
</dbReference>
<dbReference type="PANTHER" id="PTHR43652">
    <property type="entry name" value="BASIC AMINO ACID ANTIPORTER YFCC-RELATED"/>
    <property type="match status" value="1"/>
</dbReference>
<keyword evidence="4 6" id="KW-1133">Transmembrane helix</keyword>
<evidence type="ECO:0000313" key="8">
    <source>
        <dbReference type="Proteomes" id="UP000295325"/>
    </source>
</evidence>
<dbReference type="Pfam" id="PF03606">
    <property type="entry name" value="DcuC"/>
    <property type="match status" value="1"/>
</dbReference>
<feature type="transmembrane region" description="Helical" evidence="6">
    <location>
        <begin position="12"/>
        <end position="35"/>
    </location>
</feature>
<evidence type="ECO:0000256" key="3">
    <source>
        <dbReference type="ARBA" id="ARBA00022692"/>
    </source>
</evidence>
<dbReference type="RefSeq" id="WP_243116413.1">
    <property type="nucleotide sequence ID" value="NZ_SOAZ01000007.1"/>
</dbReference>
<dbReference type="AlphaFoldDB" id="A0A4R7KRQ6"/>
<name>A0A4R7KRQ6_9CLOT</name>
<feature type="transmembrane region" description="Helical" evidence="6">
    <location>
        <begin position="285"/>
        <end position="308"/>
    </location>
</feature>
<sequence>MSSNVEIPKRKFNVPHTFVIIFTILIIVALATWVIPSGEYDRVKNAQGRTVVVANSFHFIKSVPAGIGDLFMAPLKGFTSKAEVAGFILIVGGAFAVIQRTNAINSGILKVVKVLKGREILLIPIVMTLFSIGGAVIGMAEETIPFAVIFVPLALALGYDSIVGMSLAFVGATVGFSSAMFNPFTVGIAKGIAETPIKAGLMYRTVTWAIFTIIAIAFVMWYANRVKKNPKLSVMYELDQKRREELHLENSMEEEFKSSHAAVLTTLLLGIGLIIYGVLKYEWYIGEIAAVFLGIGIAAGLIGGLSLNDIAETFILGAKDLIGAAMVVGLANAIVTLANEAKIMDTILYGLAKFIEPLPTLLSGYAMLIVQSIINFFVGSGTGQAALTIPIMYPLGELVGISRETSILIYQFGNGFTDLIFPTSGTLIATLGLARIPFEKWAKWVSKVLVMLFILQILFITPVILFPSLLN</sequence>
<evidence type="ECO:0000313" key="7">
    <source>
        <dbReference type="EMBL" id="TDT61303.1"/>
    </source>
</evidence>
<evidence type="ECO:0000256" key="2">
    <source>
        <dbReference type="ARBA" id="ARBA00022475"/>
    </source>
</evidence>
<accession>A0A4R7KRQ6</accession>
<feature type="transmembrane region" description="Helical" evidence="6">
    <location>
        <begin position="320"/>
        <end position="338"/>
    </location>
</feature>
<comment type="subcellular location">
    <subcellularLocation>
        <location evidence="1">Cell membrane</location>
        <topology evidence="1">Multi-pass membrane protein</topology>
    </subcellularLocation>
</comment>
<protein>
    <submittedName>
        <fullName evidence="7">Putative ion transporter superfamily protein YfcC</fullName>
    </submittedName>
</protein>
<dbReference type="GO" id="GO:0005886">
    <property type="term" value="C:plasma membrane"/>
    <property type="evidence" value="ECO:0007669"/>
    <property type="project" value="UniProtKB-SubCell"/>
</dbReference>
<feature type="transmembrane region" description="Helical" evidence="6">
    <location>
        <begin position="143"/>
        <end position="160"/>
    </location>
</feature>
<feature type="transmembrane region" description="Helical" evidence="6">
    <location>
        <begin position="448"/>
        <end position="470"/>
    </location>
</feature>
<feature type="transmembrane region" description="Helical" evidence="6">
    <location>
        <begin position="78"/>
        <end position="98"/>
    </location>
</feature>
<feature type="transmembrane region" description="Helical" evidence="6">
    <location>
        <begin position="261"/>
        <end position="279"/>
    </location>
</feature>
<gene>
    <name evidence="7" type="ORF">EDD71_10728</name>
</gene>
<evidence type="ECO:0000256" key="1">
    <source>
        <dbReference type="ARBA" id="ARBA00004651"/>
    </source>
</evidence>
<feature type="transmembrane region" description="Helical" evidence="6">
    <location>
        <begin position="419"/>
        <end position="436"/>
    </location>
</feature>
<reference evidence="7 8" key="1">
    <citation type="submission" date="2019-03" db="EMBL/GenBank/DDBJ databases">
        <title>Genomic Encyclopedia of Type Strains, Phase IV (KMG-IV): sequencing the most valuable type-strain genomes for metagenomic binning, comparative biology and taxonomic classification.</title>
        <authorList>
            <person name="Goeker M."/>
        </authorList>
    </citation>
    <scope>NUCLEOTIDE SEQUENCE [LARGE SCALE GENOMIC DNA]</scope>
    <source>
        <strain evidence="7 8">DSM 24455</strain>
    </source>
</reference>
<dbReference type="InterPro" id="IPR018385">
    <property type="entry name" value="C4_dicarb_anaerob_car-like"/>
</dbReference>
<dbReference type="InterPro" id="IPR051679">
    <property type="entry name" value="DASS-Related_Transporters"/>
</dbReference>
<keyword evidence="2" id="KW-1003">Cell membrane</keyword>
<feature type="transmembrane region" description="Helical" evidence="6">
    <location>
        <begin position="119"/>
        <end position="137"/>
    </location>
</feature>
<dbReference type="EMBL" id="SOAZ01000007">
    <property type="protein sequence ID" value="TDT61303.1"/>
    <property type="molecule type" value="Genomic_DNA"/>
</dbReference>
<dbReference type="Proteomes" id="UP000295325">
    <property type="component" value="Unassembled WGS sequence"/>
</dbReference>
<keyword evidence="8" id="KW-1185">Reference proteome</keyword>
<keyword evidence="5 6" id="KW-0472">Membrane</keyword>
<evidence type="ECO:0000256" key="4">
    <source>
        <dbReference type="ARBA" id="ARBA00022989"/>
    </source>
</evidence>
<evidence type="ECO:0000256" key="6">
    <source>
        <dbReference type="SAM" id="Phobius"/>
    </source>
</evidence>
<keyword evidence="3 6" id="KW-0812">Transmembrane</keyword>
<feature type="transmembrane region" description="Helical" evidence="6">
    <location>
        <begin position="201"/>
        <end position="223"/>
    </location>
</feature>
<evidence type="ECO:0000256" key="5">
    <source>
        <dbReference type="ARBA" id="ARBA00023136"/>
    </source>
</evidence>
<proteinExistence type="predicted"/>
<organism evidence="7 8">
    <name type="scientific">Fonticella tunisiensis</name>
    <dbReference type="NCBI Taxonomy" id="1096341"/>
    <lineage>
        <taxon>Bacteria</taxon>
        <taxon>Bacillati</taxon>
        <taxon>Bacillota</taxon>
        <taxon>Clostridia</taxon>
        <taxon>Eubacteriales</taxon>
        <taxon>Clostridiaceae</taxon>
        <taxon>Fonticella</taxon>
    </lineage>
</organism>
<comment type="caution">
    <text evidence="7">The sequence shown here is derived from an EMBL/GenBank/DDBJ whole genome shotgun (WGS) entry which is preliminary data.</text>
</comment>